<dbReference type="AlphaFoldDB" id="A0A1A8XF83"/>
<dbReference type="STRING" id="1860102.ACCAA_1160019"/>
<reference evidence="4" key="1">
    <citation type="submission" date="2016-06" db="EMBL/GenBank/DDBJ databases">
        <authorList>
            <person name="McIlroy S.J."/>
            <person name="Karst S.M."/>
            <person name="Albertsen M."/>
        </authorList>
    </citation>
    <scope>NUCLEOTIDE SEQUENCE [LARGE SCALE GENOMIC DNA]</scope>
</reference>
<evidence type="ECO:0000256" key="1">
    <source>
        <dbReference type="ARBA" id="ARBA00006226"/>
    </source>
</evidence>
<dbReference type="PANTHER" id="PTHR33755:SF6">
    <property type="entry name" value="PLASMID STABILIZATION SYSTEM PROTEIN"/>
    <property type="match status" value="1"/>
</dbReference>
<evidence type="ECO:0000313" key="3">
    <source>
        <dbReference type="EMBL" id="SBT03849.1"/>
    </source>
</evidence>
<dbReference type="InterPro" id="IPR035093">
    <property type="entry name" value="RelE/ParE_toxin_dom_sf"/>
</dbReference>
<sequence length="97" mass="11014">MARVFYTRSAQTDLLEAWLFMAEQNPLAADRVLDTLAHEANTLSRQPLMGRSRPELAEGVRSWPSSTPYLLFYLADGEGITVLRVLHHARDVQRVAF</sequence>
<proteinExistence type="inferred from homology"/>
<dbReference type="Proteomes" id="UP000199169">
    <property type="component" value="Unassembled WGS sequence"/>
</dbReference>
<name>A0A1A8XF83_9PROT</name>
<dbReference type="EMBL" id="FLQX01000020">
    <property type="protein sequence ID" value="SBT03849.1"/>
    <property type="molecule type" value="Genomic_DNA"/>
</dbReference>
<dbReference type="InterPro" id="IPR007712">
    <property type="entry name" value="RelE/ParE_toxin"/>
</dbReference>
<keyword evidence="4" id="KW-1185">Reference proteome</keyword>
<gene>
    <name evidence="3" type="ORF">ACCAA_1160019</name>
</gene>
<protein>
    <submittedName>
        <fullName evidence="3">Plasmid stabilization system</fullName>
    </submittedName>
</protein>
<keyword evidence="2" id="KW-1277">Toxin-antitoxin system</keyword>
<dbReference type="PANTHER" id="PTHR33755">
    <property type="entry name" value="TOXIN PARE1-RELATED"/>
    <property type="match status" value="1"/>
</dbReference>
<comment type="similarity">
    <text evidence="1">Belongs to the RelE toxin family.</text>
</comment>
<dbReference type="Gene3D" id="3.30.2310.20">
    <property type="entry name" value="RelE-like"/>
    <property type="match status" value="1"/>
</dbReference>
<organism evidence="3 4">
    <name type="scientific">Candidatus Accumulibacter aalborgensis</name>
    <dbReference type="NCBI Taxonomy" id="1860102"/>
    <lineage>
        <taxon>Bacteria</taxon>
        <taxon>Pseudomonadati</taxon>
        <taxon>Pseudomonadota</taxon>
        <taxon>Betaproteobacteria</taxon>
        <taxon>Candidatus Accumulibacter</taxon>
    </lineage>
</organism>
<dbReference type="RefSeq" id="WP_186405688.1">
    <property type="nucleotide sequence ID" value="NZ_FLQX01000020.1"/>
</dbReference>
<accession>A0A1A8XF83</accession>
<dbReference type="Pfam" id="PF05016">
    <property type="entry name" value="ParE_toxin"/>
    <property type="match status" value="1"/>
</dbReference>
<evidence type="ECO:0000313" key="4">
    <source>
        <dbReference type="Proteomes" id="UP000199169"/>
    </source>
</evidence>
<dbReference type="InterPro" id="IPR051803">
    <property type="entry name" value="TA_system_RelE-like_toxin"/>
</dbReference>
<evidence type="ECO:0000256" key="2">
    <source>
        <dbReference type="ARBA" id="ARBA00022649"/>
    </source>
</evidence>